<keyword evidence="4" id="KW-1185">Reference proteome</keyword>
<organism evidence="3 4">
    <name type="scientific">Prorocentrum cordatum</name>
    <dbReference type="NCBI Taxonomy" id="2364126"/>
    <lineage>
        <taxon>Eukaryota</taxon>
        <taxon>Sar</taxon>
        <taxon>Alveolata</taxon>
        <taxon>Dinophyceae</taxon>
        <taxon>Prorocentrales</taxon>
        <taxon>Prorocentraceae</taxon>
        <taxon>Prorocentrum</taxon>
    </lineage>
</organism>
<feature type="transmembrane region" description="Helical" evidence="2">
    <location>
        <begin position="154"/>
        <end position="174"/>
    </location>
</feature>
<feature type="compositionally biased region" description="Basic and acidic residues" evidence="1">
    <location>
        <begin position="345"/>
        <end position="358"/>
    </location>
</feature>
<feature type="region of interest" description="Disordered" evidence="1">
    <location>
        <begin position="340"/>
        <end position="368"/>
    </location>
</feature>
<comment type="caution">
    <text evidence="3">The sequence shown here is derived from an EMBL/GenBank/DDBJ whole genome shotgun (WGS) entry which is preliminary data.</text>
</comment>
<proteinExistence type="predicted"/>
<evidence type="ECO:0000256" key="2">
    <source>
        <dbReference type="SAM" id="Phobius"/>
    </source>
</evidence>
<dbReference type="Proteomes" id="UP001189429">
    <property type="component" value="Unassembled WGS sequence"/>
</dbReference>
<dbReference type="EMBL" id="CAUYUJ010020259">
    <property type="protein sequence ID" value="CAK0896929.1"/>
    <property type="molecule type" value="Genomic_DNA"/>
</dbReference>
<name>A0ABN9XFP0_9DINO</name>
<keyword evidence="2" id="KW-0812">Transmembrane</keyword>
<sequence>MLLDPGHCTLAPRAQVLSSTREAARQSSTFVLLTHPEKLGLADGHGNVPPDPSAGGQHWSPAHMLLDPGHCTLAPRAQVFAVVVVVVVVVVVARQSSTFVLLTHPEKLGLADGHGNVPPDPSADGHGNVPPDPNAGGQHWSPAHMLLDPGHCTLAPGAQVFAVVVVVVVVVVVARQSSQAVVDLRVVDAPRKAGTRGRARERAARSQRRRAALVARAHAAGPWALHIGSRSAGVRSRCRRRCRRCCRGQAVVDLRVVDAPREAGARGRARERAPGSQRRRAALVARAHAAGPRAPHIGSRSADTQHSARLLRHPALQKSGAFLLSWVAHAAPAGLRAISSLGGREGQRGQKERSDTGHHGRGSWGRVD</sequence>
<feature type="transmembrane region" description="Helical" evidence="2">
    <location>
        <begin position="73"/>
        <end position="93"/>
    </location>
</feature>
<feature type="region of interest" description="Disordered" evidence="1">
    <location>
        <begin position="262"/>
        <end position="306"/>
    </location>
</feature>
<evidence type="ECO:0000256" key="1">
    <source>
        <dbReference type="SAM" id="MobiDB-lite"/>
    </source>
</evidence>
<accession>A0ABN9XFP0</accession>
<feature type="compositionally biased region" description="Basic and acidic residues" evidence="1">
    <location>
        <begin position="262"/>
        <end position="273"/>
    </location>
</feature>
<feature type="region of interest" description="Disordered" evidence="1">
    <location>
        <begin position="112"/>
        <end position="139"/>
    </location>
</feature>
<keyword evidence="2" id="KW-1133">Transmembrane helix</keyword>
<gene>
    <name evidence="3" type="ORF">PCOR1329_LOCUS75257</name>
</gene>
<keyword evidence="2" id="KW-0472">Membrane</keyword>
<evidence type="ECO:0000313" key="3">
    <source>
        <dbReference type="EMBL" id="CAK0896929.1"/>
    </source>
</evidence>
<evidence type="ECO:0000313" key="4">
    <source>
        <dbReference type="Proteomes" id="UP001189429"/>
    </source>
</evidence>
<protein>
    <submittedName>
        <fullName evidence="3">Uncharacterized protein</fullName>
    </submittedName>
</protein>
<reference evidence="3" key="1">
    <citation type="submission" date="2023-10" db="EMBL/GenBank/DDBJ databases">
        <authorList>
            <person name="Chen Y."/>
            <person name="Shah S."/>
            <person name="Dougan E. K."/>
            <person name="Thang M."/>
            <person name="Chan C."/>
        </authorList>
    </citation>
    <scope>NUCLEOTIDE SEQUENCE [LARGE SCALE GENOMIC DNA]</scope>
</reference>
<feature type="compositionally biased region" description="Low complexity" evidence="1">
    <location>
        <begin position="282"/>
        <end position="294"/>
    </location>
</feature>